<feature type="region of interest" description="Disordered" evidence="1">
    <location>
        <begin position="218"/>
        <end position="238"/>
    </location>
</feature>
<evidence type="ECO:0000256" key="2">
    <source>
        <dbReference type="SAM" id="SignalP"/>
    </source>
</evidence>
<feature type="signal peptide" evidence="2">
    <location>
        <begin position="1"/>
        <end position="19"/>
    </location>
</feature>
<organism evidence="3 4">
    <name type="scientific">Spirosoma soli</name>
    <dbReference type="NCBI Taxonomy" id="1770529"/>
    <lineage>
        <taxon>Bacteria</taxon>
        <taxon>Pseudomonadati</taxon>
        <taxon>Bacteroidota</taxon>
        <taxon>Cytophagia</taxon>
        <taxon>Cytophagales</taxon>
        <taxon>Cytophagaceae</taxon>
        <taxon>Spirosoma</taxon>
    </lineage>
</organism>
<dbReference type="Proteomes" id="UP001597469">
    <property type="component" value="Unassembled WGS sequence"/>
</dbReference>
<evidence type="ECO:0000313" key="3">
    <source>
        <dbReference type="EMBL" id="MFD2574656.1"/>
    </source>
</evidence>
<proteinExistence type="predicted"/>
<dbReference type="EMBL" id="JBHULN010000039">
    <property type="protein sequence ID" value="MFD2574656.1"/>
    <property type="molecule type" value="Genomic_DNA"/>
</dbReference>
<feature type="chain" id="PRO_5047148529" evidence="2">
    <location>
        <begin position="20"/>
        <end position="238"/>
    </location>
</feature>
<reference evidence="4" key="1">
    <citation type="journal article" date="2019" name="Int. J. Syst. Evol. Microbiol.">
        <title>The Global Catalogue of Microorganisms (GCM) 10K type strain sequencing project: providing services to taxonomists for standard genome sequencing and annotation.</title>
        <authorList>
            <consortium name="The Broad Institute Genomics Platform"/>
            <consortium name="The Broad Institute Genome Sequencing Center for Infectious Disease"/>
            <person name="Wu L."/>
            <person name="Ma J."/>
        </authorList>
    </citation>
    <scope>NUCLEOTIDE SEQUENCE [LARGE SCALE GENOMIC DNA]</scope>
    <source>
        <strain evidence="4">KCTC 42805</strain>
    </source>
</reference>
<evidence type="ECO:0000256" key="1">
    <source>
        <dbReference type="SAM" id="MobiDB-lite"/>
    </source>
</evidence>
<keyword evidence="2" id="KW-0732">Signal</keyword>
<gene>
    <name evidence="3" type="ORF">ACFSUS_28760</name>
</gene>
<sequence length="238" mass="26140">MILRTFVFVVLLATGLAMAFRLAPANINGAWRSSETSGAASVLTIIDNYLMQTTYEPNRYISTRGGVCRLDDTKLNLTLEFDSQDSARVGQTESYQIALRGGQLVLTGPSGSRTFNRLDEPTAQTPLTGLWRITGRGNDAGQITTMQRGARKTLKLLTGTRFQWAAINPQTKQFSGAGGGTYVLKDDQYTETIDFFSRDNGRVGRSLTFKAEVDGTQWHHTGQSSTGGAVNEIWSREK</sequence>
<keyword evidence="4" id="KW-1185">Reference proteome</keyword>
<protein>
    <submittedName>
        <fullName evidence="3">Membrane or secreted protein</fullName>
    </submittedName>
</protein>
<feature type="compositionally biased region" description="Polar residues" evidence="1">
    <location>
        <begin position="218"/>
        <end position="228"/>
    </location>
</feature>
<name>A0ABW5MEZ1_9BACT</name>
<evidence type="ECO:0000313" key="4">
    <source>
        <dbReference type="Proteomes" id="UP001597469"/>
    </source>
</evidence>
<dbReference type="RefSeq" id="WP_381528737.1">
    <property type="nucleotide sequence ID" value="NZ_JBHULN010000039.1"/>
</dbReference>
<accession>A0ABW5MEZ1</accession>
<comment type="caution">
    <text evidence="3">The sequence shown here is derived from an EMBL/GenBank/DDBJ whole genome shotgun (WGS) entry which is preliminary data.</text>
</comment>
<dbReference type="Gene3D" id="2.40.128.490">
    <property type="entry name" value="Uncharacterised protein PF14869, DUF4488"/>
    <property type="match status" value="1"/>
</dbReference>